<feature type="region of interest" description="Disordered" evidence="2">
    <location>
        <begin position="1"/>
        <end position="36"/>
    </location>
</feature>
<keyword evidence="5" id="KW-1185">Reference proteome</keyword>
<evidence type="ECO:0000256" key="1">
    <source>
        <dbReference type="SAM" id="Coils"/>
    </source>
</evidence>
<evidence type="ECO:0000256" key="2">
    <source>
        <dbReference type="SAM" id="MobiDB-lite"/>
    </source>
</evidence>
<evidence type="ECO:0000313" key="4">
    <source>
        <dbReference type="EMBL" id="MFG6076519.1"/>
    </source>
</evidence>
<comment type="caution">
    <text evidence="4">The sequence shown here is derived from an EMBL/GenBank/DDBJ whole genome shotgun (WGS) entry which is preliminary data.</text>
</comment>
<gene>
    <name evidence="4" type="ORF">AB3U87_09110</name>
</gene>
<dbReference type="Gene3D" id="1.20.58.130">
    <property type="match status" value="1"/>
</dbReference>
<sequence length="192" mass="20821">MGYALRDAPLNDADHKPGLPALRSSGGDGGGGMTENIEPRVRKLENDVAVISHNLAVLTVRSESFATHADVANVRTEMATMRGELTERMTFMGGEFKGEFISLRGEMALMRGELKEEMASLRGELKEEMASLRGELKEDMAALKGELKGDIVSLRGEIHETLQKAINKQTVLLLTIIPATLAAIAAVAAWFK</sequence>
<evidence type="ECO:0000256" key="3">
    <source>
        <dbReference type="SAM" id="Phobius"/>
    </source>
</evidence>
<evidence type="ECO:0000313" key="5">
    <source>
        <dbReference type="Proteomes" id="UP001605250"/>
    </source>
</evidence>
<proteinExistence type="predicted"/>
<evidence type="ECO:0008006" key="6">
    <source>
        <dbReference type="Google" id="ProtNLM"/>
    </source>
</evidence>
<feature type="coiled-coil region" evidence="1">
    <location>
        <begin position="111"/>
        <end position="146"/>
    </location>
</feature>
<keyword evidence="1" id="KW-0175">Coiled coil</keyword>
<name>A0ABW7CJY0_9GAMM</name>
<organism evidence="4 5">
    <name type="scientific">Erwinia plantamica</name>
    <dbReference type="NCBI Taxonomy" id="3237104"/>
    <lineage>
        <taxon>Bacteria</taxon>
        <taxon>Pseudomonadati</taxon>
        <taxon>Pseudomonadota</taxon>
        <taxon>Gammaproteobacteria</taxon>
        <taxon>Enterobacterales</taxon>
        <taxon>Erwiniaceae</taxon>
        <taxon>Erwinia</taxon>
    </lineage>
</organism>
<keyword evidence="3" id="KW-1133">Transmembrane helix</keyword>
<dbReference type="Proteomes" id="UP001605250">
    <property type="component" value="Unassembled WGS sequence"/>
</dbReference>
<reference evidence="4 5" key="1">
    <citation type="submission" date="2024-07" db="EMBL/GenBank/DDBJ databases">
        <title>Novel bacterial strain Erwinia sp. OPT-41 promoting growth of various crops.</title>
        <authorList>
            <person name="Egorshina A."/>
            <person name="Lukyantsev M.A."/>
            <person name="Golubev S.N."/>
            <person name="Muratova A.Y."/>
            <person name="Bulygina E.A."/>
        </authorList>
    </citation>
    <scope>NUCLEOTIDE SEQUENCE [LARGE SCALE GENOMIC DNA]</scope>
    <source>
        <strain evidence="4 5">OPT-41</strain>
    </source>
</reference>
<keyword evidence="3" id="KW-0812">Transmembrane</keyword>
<dbReference type="RefSeq" id="WP_394148868.1">
    <property type="nucleotide sequence ID" value="NZ_JBGCUC010000007.1"/>
</dbReference>
<accession>A0ABW7CJY0</accession>
<feature type="transmembrane region" description="Helical" evidence="3">
    <location>
        <begin position="171"/>
        <end position="191"/>
    </location>
</feature>
<dbReference type="EMBL" id="JBGCUC010000007">
    <property type="protein sequence ID" value="MFG6076519.1"/>
    <property type="molecule type" value="Genomic_DNA"/>
</dbReference>
<protein>
    <recommendedName>
        <fullName evidence="6">DUF1640 domain-containing protein</fullName>
    </recommendedName>
</protein>
<keyword evidence="3" id="KW-0472">Membrane</keyword>